<gene>
    <name evidence="1" type="ORF">F927_02127</name>
</gene>
<evidence type="ECO:0000313" key="1">
    <source>
        <dbReference type="EMBL" id="ENW17417.1"/>
    </source>
</evidence>
<sequence length="278" mass="32501">MNVDIPGKEELNQLEQHLYAQAFYCFGVGADQEIYTEIEKRETLEKLSKGVQAVKYAICTNSILLAEMMNTVHQLQEDIDNTIHSDQNVERLKLLFNQYSDAFSELYGLPSVFIERVKGTKGINKRKSNYLNRKYKIFYDILRQEVEVQGKFKNAKQAVEHVIDEVELAFKEFDYHYASERINEIKKKIEGEEQALERLKVSKSPAFAIRPKSTKKRIEKLKIDLAKWSEALRKDELYSEFSGIFLLKPINFLDKILARNLRKQEMLYAQVVEKTSKT</sequence>
<dbReference type="AlphaFoldDB" id="N9F4G5"/>
<dbReference type="HOGENOM" id="CLU_999758_0_0_6"/>
<reference evidence="1 2" key="1">
    <citation type="submission" date="2013-02" db="EMBL/GenBank/DDBJ databases">
        <title>The Genome Sequence of Acinetobacter haemolyticus CIP 64.3.</title>
        <authorList>
            <consortium name="The Broad Institute Genome Sequencing Platform"/>
            <consortium name="The Broad Institute Genome Sequencing Center for Infectious Disease"/>
            <person name="Cerqueira G."/>
            <person name="Feldgarden M."/>
            <person name="Courvalin P."/>
            <person name="Perichon B."/>
            <person name="Grillot-Courvalin C."/>
            <person name="Clermont D."/>
            <person name="Rocha E."/>
            <person name="Yoon E.-J."/>
            <person name="Nemec A."/>
            <person name="Walker B."/>
            <person name="Young S.K."/>
            <person name="Zeng Q."/>
            <person name="Gargeya S."/>
            <person name="Fitzgerald M."/>
            <person name="Haas B."/>
            <person name="Abouelleil A."/>
            <person name="Alvarado L."/>
            <person name="Arachchi H.M."/>
            <person name="Berlin A.M."/>
            <person name="Chapman S.B."/>
            <person name="Dewar J."/>
            <person name="Goldberg J."/>
            <person name="Griggs A."/>
            <person name="Gujja S."/>
            <person name="Hansen M."/>
            <person name="Howarth C."/>
            <person name="Imamovic A."/>
            <person name="Larimer J."/>
            <person name="McCowan C."/>
            <person name="Murphy C."/>
            <person name="Neiman D."/>
            <person name="Pearson M."/>
            <person name="Priest M."/>
            <person name="Roberts A."/>
            <person name="Saif S."/>
            <person name="Shea T."/>
            <person name="Sisk P."/>
            <person name="Sykes S."/>
            <person name="Wortman J."/>
            <person name="Nusbaum C."/>
            <person name="Birren B."/>
        </authorList>
    </citation>
    <scope>NUCLEOTIDE SEQUENCE [LARGE SCALE GENOMIC DNA]</scope>
    <source>
        <strain evidence="1 2">CIP 64.3</strain>
    </source>
</reference>
<dbReference type="PATRIC" id="fig|1217659.3.peg.2093"/>
<comment type="caution">
    <text evidence="1">The sequence shown here is derived from an EMBL/GenBank/DDBJ whole genome shotgun (WGS) entry which is preliminary data.</text>
</comment>
<keyword evidence="2" id="KW-1185">Reference proteome</keyword>
<protein>
    <submittedName>
        <fullName evidence="1">Uncharacterized protein</fullName>
    </submittedName>
</protein>
<proteinExistence type="predicted"/>
<accession>N9F4G5</accession>
<dbReference type="EMBL" id="APQQ01000023">
    <property type="protein sequence ID" value="ENW17417.1"/>
    <property type="molecule type" value="Genomic_DNA"/>
</dbReference>
<evidence type="ECO:0000313" key="2">
    <source>
        <dbReference type="Proteomes" id="UP000017667"/>
    </source>
</evidence>
<name>N9F4G5_ACIHA</name>
<dbReference type="Proteomes" id="UP000017667">
    <property type="component" value="Unassembled WGS sequence"/>
</dbReference>
<dbReference type="RefSeq" id="WP_004669036.1">
    <property type="nucleotide sequence ID" value="NZ_ASYX01000041.1"/>
</dbReference>
<organism evidence="1 2">
    <name type="scientific">Acinetobacter haemolyticus CIP 64.3 = MTCC 9819</name>
    <dbReference type="NCBI Taxonomy" id="1217659"/>
    <lineage>
        <taxon>Bacteria</taxon>
        <taxon>Pseudomonadati</taxon>
        <taxon>Pseudomonadota</taxon>
        <taxon>Gammaproteobacteria</taxon>
        <taxon>Moraxellales</taxon>
        <taxon>Moraxellaceae</taxon>
        <taxon>Acinetobacter</taxon>
    </lineage>
</organism>